<dbReference type="Proteomes" id="UP000663881">
    <property type="component" value="Unassembled WGS sequence"/>
</dbReference>
<sequence>MYTSRNSILLIVLTISIIFLWCKVQPSYADTNEQEQHHVGENIEDDNNDSDELIDLFERASLRPVSLQQRASLRPFAGKRASLRPFVGKRASLRPFTGKRASLRPANHMGKRKRRSVMIDNEY</sequence>
<dbReference type="Proteomes" id="UP000663891">
    <property type="component" value="Unassembled WGS sequence"/>
</dbReference>
<evidence type="ECO:0000313" key="4">
    <source>
        <dbReference type="EMBL" id="CAF1422584.1"/>
    </source>
</evidence>
<keyword evidence="2" id="KW-0732">Signal</keyword>
<evidence type="ECO:0000256" key="1">
    <source>
        <dbReference type="SAM" id="MobiDB-lite"/>
    </source>
</evidence>
<dbReference type="EMBL" id="CAJNON010001059">
    <property type="protein sequence ID" value="CAF1422584.1"/>
    <property type="molecule type" value="Genomic_DNA"/>
</dbReference>
<evidence type="ECO:0000313" key="6">
    <source>
        <dbReference type="EMBL" id="CAF4032137.1"/>
    </source>
</evidence>
<feature type="chain" id="PRO_5035607241" evidence="2">
    <location>
        <begin position="30"/>
        <end position="123"/>
    </location>
</feature>
<evidence type="ECO:0000256" key="2">
    <source>
        <dbReference type="SAM" id="SignalP"/>
    </source>
</evidence>
<name>A0A815K0E0_9BILA</name>
<feature type="signal peptide" evidence="2">
    <location>
        <begin position="1"/>
        <end position="29"/>
    </location>
</feature>
<reference evidence="3" key="1">
    <citation type="submission" date="2021-02" db="EMBL/GenBank/DDBJ databases">
        <authorList>
            <person name="Nowell W R."/>
        </authorList>
    </citation>
    <scope>NUCLEOTIDE SEQUENCE</scope>
</reference>
<dbReference type="AlphaFoldDB" id="A0A815K0E0"/>
<dbReference type="EMBL" id="CAJOAZ010003866">
    <property type="protein sequence ID" value="CAF4032137.1"/>
    <property type="molecule type" value="Genomic_DNA"/>
</dbReference>
<evidence type="ECO:0000313" key="5">
    <source>
        <dbReference type="EMBL" id="CAF3864569.1"/>
    </source>
</evidence>
<organism evidence="3 7">
    <name type="scientific">Adineta steineri</name>
    <dbReference type="NCBI Taxonomy" id="433720"/>
    <lineage>
        <taxon>Eukaryota</taxon>
        <taxon>Metazoa</taxon>
        <taxon>Spiralia</taxon>
        <taxon>Gnathifera</taxon>
        <taxon>Rotifera</taxon>
        <taxon>Eurotatoria</taxon>
        <taxon>Bdelloidea</taxon>
        <taxon>Adinetida</taxon>
        <taxon>Adinetidae</taxon>
        <taxon>Adineta</taxon>
    </lineage>
</organism>
<dbReference type="EMBL" id="CAJNOG010000931">
    <property type="protein sequence ID" value="CAF1384759.1"/>
    <property type="molecule type" value="Genomic_DNA"/>
</dbReference>
<gene>
    <name evidence="3" type="ORF">JYZ213_LOCUS36865</name>
    <name evidence="5" type="ORF">OKA104_LOCUS22233</name>
    <name evidence="6" type="ORF">OXD698_LOCUS31374</name>
    <name evidence="4" type="ORF">VCS650_LOCUS37804</name>
</gene>
<dbReference type="EMBL" id="CAJOAY010001606">
    <property type="protein sequence ID" value="CAF3864569.1"/>
    <property type="molecule type" value="Genomic_DNA"/>
</dbReference>
<accession>A0A815K0E0</accession>
<dbReference type="Proteomes" id="UP000663845">
    <property type="component" value="Unassembled WGS sequence"/>
</dbReference>
<evidence type="ECO:0000313" key="7">
    <source>
        <dbReference type="Proteomes" id="UP000663845"/>
    </source>
</evidence>
<feature type="region of interest" description="Disordered" evidence="1">
    <location>
        <begin position="98"/>
        <end position="123"/>
    </location>
</feature>
<proteinExistence type="predicted"/>
<protein>
    <submittedName>
        <fullName evidence="3">Uncharacterized protein</fullName>
    </submittedName>
</protein>
<dbReference type="Proteomes" id="UP000663844">
    <property type="component" value="Unassembled WGS sequence"/>
</dbReference>
<evidence type="ECO:0000313" key="3">
    <source>
        <dbReference type="EMBL" id="CAF1384759.1"/>
    </source>
</evidence>
<comment type="caution">
    <text evidence="3">The sequence shown here is derived from an EMBL/GenBank/DDBJ whole genome shotgun (WGS) entry which is preliminary data.</text>
</comment>
<dbReference type="OrthoDB" id="10041803at2759"/>